<reference evidence="2" key="2">
    <citation type="submission" date="2020-09" db="EMBL/GenBank/DDBJ databases">
        <authorList>
            <person name="Sun Q."/>
            <person name="Sedlacek I."/>
        </authorList>
    </citation>
    <scope>NUCLEOTIDE SEQUENCE</scope>
    <source>
        <strain evidence="2">CCM 7684</strain>
    </source>
</reference>
<dbReference type="EMBL" id="BMCP01000008">
    <property type="protein sequence ID" value="GGE54572.1"/>
    <property type="molecule type" value="Genomic_DNA"/>
</dbReference>
<evidence type="ECO:0000256" key="1">
    <source>
        <dbReference type="SAM" id="MobiDB-lite"/>
    </source>
</evidence>
<dbReference type="Proteomes" id="UP000602745">
    <property type="component" value="Unassembled WGS sequence"/>
</dbReference>
<comment type="caution">
    <text evidence="2">The sequence shown here is derived from an EMBL/GenBank/DDBJ whole genome shotgun (WGS) entry which is preliminary data.</text>
</comment>
<dbReference type="AlphaFoldDB" id="A0A8J3DZ90"/>
<protein>
    <submittedName>
        <fullName evidence="2">Uncharacterized protein</fullName>
    </submittedName>
</protein>
<organism evidence="2 3">
    <name type="scientific">Agaricicola taiwanensis</name>
    <dbReference type="NCBI Taxonomy" id="591372"/>
    <lineage>
        <taxon>Bacteria</taxon>
        <taxon>Pseudomonadati</taxon>
        <taxon>Pseudomonadota</taxon>
        <taxon>Alphaproteobacteria</taxon>
        <taxon>Rhodobacterales</taxon>
        <taxon>Paracoccaceae</taxon>
        <taxon>Agaricicola</taxon>
    </lineage>
</organism>
<name>A0A8J3DZ90_9RHOB</name>
<evidence type="ECO:0000313" key="2">
    <source>
        <dbReference type="EMBL" id="GGE54572.1"/>
    </source>
</evidence>
<accession>A0A8J3DZ90</accession>
<evidence type="ECO:0000313" key="3">
    <source>
        <dbReference type="Proteomes" id="UP000602745"/>
    </source>
</evidence>
<feature type="compositionally biased region" description="Low complexity" evidence="1">
    <location>
        <begin position="100"/>
        <end position="124"/>
    </location>
</feature>
<gene>
    <name evidence="2" type="ORF">GCM10007276_34520</name>
</gene>
<reference evidence="2" key="1">
    <citation type="journal article" date="2014" name="Int. J. Syst. Evol. Microbiol.">
        <title>Complete genome sequence of Corynebacterium casei LMG S-19264T (=DSM 44701T), isolated from a smear-ripened cheese.</title>
        <authorList>
            <consortium name="US DOE Joint Genome Institute (JGI-PGF)"/>
            <person name="Walter F."/>
            <person name="Albersmeier A."/>
            <person name="Kalinowski J."/>
            <person name="Ruckert C."/>
        </authorList>
    </citation>
    <scope>NUCLEOTIDE SEQUENCE</scope>
    <source>
        <strain evidence="2">CCM 7684</strain>
    </source>
</reference>
<feature type="region of interest" description="Disordered" evidence="1">
    <location>
        <begin position="1"/>
        <end position="23"/>
    </location>
</feature>
<sequence>MTEMSQRPSLGRNPEDGSGAFRPDEYITRFGLTRDFIDANQDILEQFDADQRIGAIESVNPALARTVRREFNGAFDLTPEDWEYLAGVDEAAKAMRKPLAPVTPSTPDTAPAPAAGTATEPAKASPAPGISPYAIPRRVESSSSRAEDEQSRRYKAEWGNPPDGQEQAEITNDPTTFTIDGADHLISVYGGVRAAEREDDANQIGVVPGRLMITNQIDFLYNDFREYLGSIPEAAHLTAEQRAELLHKANSFAPLIEPKDVQSSVEDILQDPENAEEIINYLLVRAYNRVYRPKAALEVPKGIKVGFLTAMGDAWSAWGYLNLDQPEIPVTAKQIIAELEDVAQMSDEQLANYRDRVRREGFLPNKTIAMIGPVRAKLITAEEAIKRLLGVPAQLEINARQQVEQGKALGQYGREHNAPAPGMRYAPERLEAEETGRQIPSVLLGQVPLIGRKLGGVFDTLARTGKQGRYGDLYSNDISKIERGSQLAFLLEATKNISFNPFDFINLPKKWGPYLEIGETHFKEKIREKLEKDLEELNDDKTYINISELPYSIRSSEKPPHEIPRPASRVNQPWTTAHLARQVLTSPAAIRLREKDPDQFARVTAQISGGLRVYVDGSTLAGALQAQGIATADLARVLPEDRARRIQSDIDLGQDVALDPADLARLAGSRFGDILLVHLRTQLEEAQPKAGFRPFITSRDVQWKAP</sequence>
<dbReference type="RefSeq" id="WP_188411081.1">
    <property type="nucleotide sequence ID" value="NZ_BMCP01000008.1"/>
</dbReference>
<feature type="compositionally biased region" description="Basic and acidic residues" evidence="1">
    <location>
        <begin position="137"/>
        <end position="156"/>
    </location>
</feature>
<feature type="region of interest" description="Disordered" evidence="1">
    <location>
        <begin position="98"/>
        <end position="169"/>
    </location>
</feature>
<proteinExistence type="predicted"/>
<keyword evidence="3" id="KW-1185">Reference proteome</keyword>